<evidence type="ECO:0000256" key="3">
    <source>
        <dbReference type="ARBA" id="ARBA00022622"/>
    </source>
</evidence>
<evidence type="ECO:0000313" key="11">
    <source>
        <dbReference type="EMBL" id="QBZ54031.1"/>
    </source>
</evidence>
<dbReference type="EMBL" id="CP034204">
    <property type="protein sequence ID" value="QBZ54031.1"/>
    <property type="molecule type" value="Genomic_DNA"/>
</dbReference>
<dbReference type="InterPro" id="IPR017853">
    <property type="entry name" value="GH"/>
</dbReference>
<dbReference type="OMA" id="HDKCMTI"/>
<dbReference type="GO" id="GO:0071970">
    <property type="term" value="P:fungal-type cell wall (1-&gt;3)-beta-D-glucan biosynthetic process"/>
    <property type="evidence" value="ECO:0007669"/>
    <property type="project" value="TreeGrafter"/>
</dbReference>
<feature type="region of interest" description="Disordered" evidence="10">
    <location>
        <begin position="426"/>
        <end position="458"/>
    </location>
</feature>
<evidence type="ECO:0000256" key="5">
    <source>
        <dbReference type="ARBA" id="ARBA00022729"/>
    </source>
</evidence>
<dbReference type="Proteomes" id="UP000294847">
    <property type="component" value="Chromosome 1"/>
</dbReference>
<accession>A0A4P7MXZ7</accession>
<dbReference type="GO" id="GO:0042124">
    <property type="term" value="F:1,3-beta-glucanosyltransferase activity"/>
    <property type="evidence" value="ECO:0007669"/>
    <property type="project" value="TreeGrafter"/>
</dbReference>
<dbReference type="InterPro" id="IPR004886">
    <property type="entry name" value="Glucanosyltransferase"/>
</dbReference>
<keyword evidence="5 9" id="KW-0732">Signal</keyword>
<dbReference type="EC" id="2.4.1.-" evidence="9"/>
<dbReference type="AlphaFoldDB" id="A0A4P7MXZ7"/>
<dbReference type="FunFam" id="3.20.20.80:FF:000032">
    <property type="entry name" value="1,3-beta-glucanosyltransferase"/>
    <property type="match status" value="1"/>
</dbReference>
<evidence type="ECO:0000256" key="10">
    <source>
        <dbReference type="SAM" id="MobiDB-lite"/>
    </source>
</evidence>
<feature type="chain" id="PRO_5020952711" description="1,3-beta-glucanosyltransferase" evidence="9">
    <location>
        <begin position="19"/>
        <end position="485"/>
    </location>
</feature>
<feature type="compositionally biased region" description="Low complexity" evidence="10">
    <location>
        <begin position="430"/>
        <end position="453"/>
    </location>
</feature>
<keyword evidence="6 9" id="KW-0472">Membrane</keyword>
<evidence type="ECO:0000256" key="2">
    <source>
        <dbReference type="ARBA" id="ARBA00007528"/>
    </source>
</evidence>
<protein>
    <recommendedName>
        <fullName evidence="9">1,3-beta-glucanosyltransferase</fullName>
        <ecNumber evidence="9">2.4.1.-</ecNumber>
    </recommendedName>
</protein>
<dbReference type="PANTHER" id="PTHR31468">
    <property type="entry name" value="1,3-BETA-GLUCANOSYLTRANSFERASE GAS1"/>
    <property type="match status" value="1"/>
</dbReference>
<comment type="similarity">
    <text evidence="2 9">Belongs to the glycosyl hydrolase 72 family.</text>
</comment>
<dbReference type="Gene3D" id="3.20.20.80">
    <property type="entry name" value="Glycosidases"/>
    <property type="match status" value="1"/>
</dbReference>
<keyword evidence="3 9" id="KW-0336">GPI-anchor</keyword>
<dbReference type="GO" id="GO:0009277">
    <property type="term" value="C:fungal-type cell wall"/>
    <property type="evidence" value="ECO:0007669"/>
    <property type="project" value="EnsemblFungi"/>
</dbReference>
<feature type="signal peptide" evidence="9">
    <location>
        <begin position="1"/>
        <end position="18"/>
    </location>
</feature>
<evidence type="ECO:0000256" key="8">
    <source>
        <dbReference type="ARBA" id="ARBA00023288"/>
    </source>
</evidence>
<evidence type="ECO:0000256" key="9">
    <source>
        <dbReference type="RuleBase" id="RU361209"/>
    </source>
</evidence>
<evidence type="ECO:0000313" key="12">
    <source>
        <dbReference type="Proteomes" id="UP000294847"/>
    </source>
</evidence>
<dbReference type="GO" id="GO:0031505">
    <property type="term" value="P:fungal-type cell wall organization"/>
    <property type="evidence" value="ECO:0007669"/>
    <property type="project" value="TreeGrafter"/>
</dbReference>
<proteinExistence type="inferred from homology"/>
<dbReference type="GO" id="GO:0005886">
    <property type="term" value="C:plasma membrane"/>
    <property type="evidence" value="ECO:0007669"/>
    <property type="project" value="UniProtKB-SubCell"/>
</dbReference>
<name>A0A4P7MXZ7_PYROR</name>
<dbReference type="GO" id="GO:0098552">
    <property type="term" value="C:side of membrane"/>
    <property type="evidence" value="ECO:0007669"/>
    <property type="project" value="UniProtKB-KW"/>
</dbReference>
<dbReference type="PANTHER" id="PTHR31468:SF4">
    <property type="entry name" value="1,3-BETA-GLUCANOSYLTRANSFERASE GAS3-RELATED"/>
    <property type="match status" value="1"/>
</dbReference>
<dbReference type="SMR" id="A0A4P7MXZ7"/>
<keyword evidence="7" id="KW-0325">Glycoprotein</keyword>
<evidence type="ECO:0000256" key="7">
    <source>
        <dbReference type="ARBA" id="ARBA00023180"/>
    </source>
</evidence>
<organism evidence="11 12">
    <name type="scientific">Pyricularia oryzae</name>
    <name type="common">Rice blast fungus</name>
    <name type="synonym">Magnaporthe oryzae</name>
    <dbReference type="NCBI Taxonomy" id="318829"/>
    <lineage>
        <taxon>Eukaryota</taxon>
        <taxon>Fungi</taxon>
        <taxon>Dikarya</taxon>
        <taxon>Ascomycota</taxon>
        <taxon>Pezizomycotina</taxon>
        <taxon>Sordariomycetes</taxon>
        <taxon>Sordariomycetidae</taxon>
        <taxon>Magnaporthales</taxon>
        <taxon>Pyriculariaceae</taxon>
        <taxon>Pyricularia</taxon>
    </lineage>
</organism>
<dbReference type="SUPFAM" id="SSF51445">
    <property type="entry name" value="(Trans)glycosidases"/>
    <property type="match status" value="1"/>
</dbReference>
<reference evidence="11 12" key="1">
    <citation type="journal article" date="2019" name="Mol. Biol. Evol.">
        <title>Blast fungal genomes show frequent chromosomal changes, gene gains and losses, and effector gene turnover.</title>
        <authorList>
            <person name="Gomez Luciano L.B."/>
            <person name="Jason Tsai I."/>
            <person name="Chuma I."/>
            <person name="Tosa Y."/>
            <person name="Chen Y.H."/>
            <person name="Li J.Y."/>
            <person name="Li M.Y."/>
            <person name="Jade Lu M.Y."/>
            <person name="Nakayashiki H."/>
            <person name="Li W.H."/>
        </authorList>
    </citation>
    <scope>NUCLEOTIDE SEQUENCE [LARGE SCALE GENOMIC DNA]</scope>
    <source>
        <strain evidence="11">MZ5-1-6</strain>
    </source>
</reference>
<evidence type="ECO:0000256" key="6">
    <source>
        <dbReference type="ARBA" id="ARBA00023136"/>
    </source>
</evidence>
<evidence type="ECO:0000256" key="4">
    <source>
        <dbReference type="ARBA" id="ARBA00022679"/>
    </source>
</evidence>
<comment type="function">
    <text evidence="9">Splits internally a 1,3-beta-glucan molecule and transfers the newly generated reducing end (the donor) to the non-reducing end of another 1,3-beta-glucan molecule (the acceptor) forming a 1,3-beta linkage, resulting in the elongation of 1,3-beta-glucan chains in the cell wall.</text>
</comment>
<sequence length="485" mass="51221">MLVKSSLLALGAASIAAAVKPVVVKDNHFVNPENGSRFQIIGVAYQPGGSAGYKPESGIDPLSNADVCLRDAALIQSLGANAIRVYNLNPNLNHDECASIFNAAGIYMVLDVNSPLVGESITSHNPWESYYGSYVNRTLAVVEAFKDYPNTLAFFSGNEVIANVDTGATVPPYIRAVTRDLKNYIAKHSKRPIPVGYSAADVRSVLFDSFEYFQCAIDGKSDDMSRADLFALNSYSWCGDSSFTKSGYDQLVAGFKGTSVPVFFSEYGCNTPSPRIFTEVGAIYGDQMNTVFSGGVVYEYVQEPNNFGLVEINNDGSVTVLDDYFTLKDQIAKLDFKKVQGVSAAAGQSAAPPKCDTGLIKEKGFNNNFTLPVPPPGVPEMLQDGIKPAPVGKLVDIKSWKVTHPIKTKAGKSIDGLEVKKLANDAINQPGSNSGTGSGTPSSGASAGGASASPDKKDAAGNVRVGFATVFVSAAAAAACAVFVF</sequence>
<gene>
    <name evidence="11" type="ORF">PoMZ_09722</name>
</gene>
<keyword evidence="4 9" id="KW-0808">Transferase</keyword>
<keyword evidence="8 9" id="KW-0449">Lipoprotein</keyword>
<comment type="subcellular location">
    <subcellularLocation>
        <location evidence="1 9">Cell membrane</location>
        <topology evidence="1 9">Lipid-anchor</topology>
        <topology evidence="1 9">GPI-anchor</topology>
    </subcellularLocation>
</comment>
<dbReference type="Pfam" id="PF03198">
    <property type="entry name" value="Glyco_hydro_72"/>
    <property type="match status" value="1"/>
</dbReference>
<evidence type="ECO:0000256" key="1">
    <source>
        <dbReference type="ARBA" id="ARBA00004609"/>
    </source>
</evidence>